<keyword evidence="3" id="KW-1185">Reference proteome</keyword>
<evidence type="ECO:0000313" key="2">
    <source>
        <dbReference type="EMBL" id="AXB48147.1"/>
    </source>
</evidence>
<proteinExistence type="predicted"/>
<dbReference type="GO" id="GO:0004181">
    <property type="term" value="F:metallocarboxypeptidase activity"/>
    <property type="evidence" value="ECO:0007669"/>
    <property type="project" value="InterPro"/>
</dbReference>
<protein>
    <recommendedName>
        <fullName evidence="1">Peptidase M14 domain-containing protein</fullName>
    </recommendedName>
</protein>
<dbReference type="SUPFAM" id="SSF53187">
    <property type="entry name" value="Zn-dependent exopeptidases"/>
    <property type="match status" value="1"/>
</dbReference>
<dbReference type="Pfam" id="PF00246">
    <property type="entry name" value="Peptidase_M14"/>
    <property type="match status" value="1"/>
</dbReference>
<accession>A0A344LJC3</accession>
<dbReference type="OrthoDB" id="4499135at2"/>
<dbReference type="GO" id="GO:0006508">
    <property type="term" value="P:proteolysis"/>
    <property type="evidence" value="ECO:0007669"/>
    <property type="project" value="InterPro"/>
</dbReference>
<name>A0A344LJC3_9PSEU</name>
<evidence type="ECO:0000259" key="1">
    <source>
        <dbReference type="Pfam" id="PF00246"/>
    </source>
</evidence>
<gene>
    <name evidence="2" type="ORF">A4R43_41660</name>
</gene>
<sequence>MDEVARITASMEQATGFPTVDRMHRFTAEIAEKHPATVSVSMLGSSKLGDPIHHVRVGDGARQVVVIGSPHPNEPIGLLTIRQLIRVLAQDTELRDALDATWHFVPCADPDGTRLNEGWFDGPLTRDHVARNFYRPPSDEQVEWTFPVHWRGRRIGAPIPETRALMRLIDATRPQLIASLHNADFGGGFFYVAGRGDAGYYAALTALLDEAGIPLESGEPDAPGARALAPAVFEMPSFGAIAEAMGGPLLTGGSTMDYSARYGSSVLISELPLWIDHGPARLDATHGQDLEFFTELLRPLRLSGRSPFERAITDALRWFRFSGGQVWPSVIRLRCAGMLLRLFADEPASPEIEAARATLTPVFERWCAEVAERAPGTLVPPHRLAGVQAGAIVTAVTRLRDGLPV</sequence>
<evidence type="ECO:0000313" key="3">
    <source>
        <dbReference type="Proteomes" id="UP000250434"/>
    </source>
</evidence>
<dbReference type="EMBL" id="CP015163">
    <property type="protein sequence ID" value="AXB48147.1"/>
    <property type="molecule type" value="Genomic_DNA"/>
</dbReference>
<dbReference type="Proteomes" id="UP000250434">
    <property type="component" value="Chromosome"/>
</dbReference>
<dbReference type="AlphaFoldDB" id="A0A344LJC3"/>
<organism evidence="2 3">
    <name type="scientific">Amycolatopsis albispora</name>
    <dbReference type="NCBI Taxonomy" id="1804986"/>
    <lineage>
        <taxon>Bacteria</taxon>
        <taxon>Bacillati</taxon>
        <taxon>Actinomycetota</taxon>
        <taxon>Actinomycetes</taxon>
        <taxon>Pseudonocardiales</taxon>
        <taxon>Pseudonocardiaceae</taxon>
        <taxon>Amycolatopsis</taxon>
    </lineage>
</organism>
<dbReference type="InterPro" id="IPR000834">
    <property type="entry name" value="Peptidase_M14"/>
</dbReference>
<dbReference type="Gene3D" id="3.40.630.10">
    <property type="entry name" value="Zn peptidases"/>
    <property type="match status" value="1"/>
</dbReference>
<dbReference type="KEGG" id="aab:A4R43_41660"/>
<dbReference type="RefSeq" id="WP_113697218.1">
    <property type="nucleotide sequence ID" value="NZ_CP015163.1"/>
</dbReference>
<feature type="domain" description="Peptidase M14" evidence="1">
    <location>
        <begin position="23"/>
        <end position="183"/>
    </location>
</feature>
<reference evidence="2 3" key="1">
    <citation type="submission" date="2016-04" db="EMBL/GenBank/DDBJ databases">
        <title>Complete genome sequence and analysis of deep-sea sediment isolate, Amycolatopsis sp. WP1.</title>
        <authorList>
            <person name="Wang H."/>
            <person name="Chen S."/>
            <person name="Wu Q."/>
        </authorList>
    </citation>
    <scope>NUCLEOTIDE SEQUENCE [LARGE SCALE GENOMIC DNA]</scope>
    <source>
        <strain evidence="2 3">WP1</strain>
    </source>
</reference>
<dbReference type="GO" id="GO:0008270">
    <property type="term" value="F:zinc ion binding"/>
    <property type="evidence" value="ECO:0007669"/>
    <property type="project" value="InterPro"/>
</dbReference>